<dbReference type="AlphaFoldDB" id="A0AAV7SFX9"/>
<dbReference type="GO" id="GO:0005856">
    <property type="term" value="C:cytoskeleton"/>
    <property type="evidence" value="ECO:0007669"/>
    <property type="project" value="TreeGrafter"/>
</dbReference>
<gene>
    <name evidence="2" type="ORF">NDU88_002916</name>
</gene>
<dbReference type="InterPro" id="IPR010736">
    <property type="entry name" value="SHIPPO-rpt"/>
</dbReference>
<dbReference type="EMBL" id="JANPWB010000008">
    <property type="protein sequence ID" value="KAJ1162448.1"/>
    <property type="molecule type" value="Genomic_DNA"/>
</dbReference>
<name>A0AAV7SFX9_PLEWA</name>
<dbReference type="Pfam" id="PF07004">
    <property type="entry name" value="SHIPPO-rpt"/>
    <property type="match status" value="5"/>
</dbReference>
<reference evidence="2" key="1">
    <citation type="journal article" date="2022" name="bioRxiv">
        <title>Sequencing and chromosome-scale assembly of the giantPleurodeles waltlgenome.</title>
        <authorList>
            <person name="Brown T."/>
            <person name="Elewa A."/>
            <person name="Iarovenko S."/>
            <person name="Subramanian E."/>
            <person name="Araus A.J."/>
            <person name="Petzold A."/>
            <person name="Susuki M."/>
            <person name="Suzuki K.-i.T."/>
            <person name="Hayashi T."/>
            <person name="Toyoda A."/>
            <person name="Oliveira C."/>
            <person name="Osipova E."/>
            <person name="Leigh N.D."/>
            <person name="Simon A."/>
            <person name="Yun M.H."/>
        </authorList>
    </citation>
    <scope>NUCLEOTIDE SEQUENCE</scope>
    <source>
        <strain evidence="2">20211129_DDA</strain>
        <tissue evidence="2">Liver</tissue>
    </source>
</reference>
<sequence>MGTDVWVGSWRPHRPRGPIAALYSSPGPKYALPGNTGYTHHDPSTYRAPAYSFGIRRFRLTEDCSPGPAYLVPTNMTMRGKDGTPAYSLYGRPRDLDSFKTPGPGTYSPEKAGKSAYRSAPIYSLSSRTKAFSNDQTPGPAAYMLPSVLGPHIVNKTAAPCISITGRSKVGSFAEDLQKTPGPGTYRVTDPSSYKTRPPHYSMTARNILPGDNTTKPGPGAYAPEKVYLNRVQAPNYSFGIRHSEYSAPLIVDMDMVDQAPKLPRVDERCP</sequence>
<comment type="caution">
    <text evidence="2">The sequence shown here is derived from an EMBL/GenBank/DDBJ whole genome shotgun (WGS) entry which is preliminary data.</text>
</comment>
<evidence type="ECO:0000313" key="3">
    <source>
        <dbReference type="Proteomes" id="UP001066276"/>
    </source>
</evidence>
<dbReference type="InterPro" id="IPR051291">
    <property type="entry name" value="CIMAP"/>
</dbReference>
<protein>
    <recommendedName>
        <fullName evidence="4">Outer dense fiber protein 3</fullName>
    </recommendedName>
</protein>
<proteinExistence type="predicted"/>
<dbReference type="PANTHER" id="PTHR21580">
    <property type="entry name" value="SHIPPO-1-RELATED"/>
    <property type="match status" value="1"/>
</dbReference>
<feature type="region of interest" description="Disordered" evidence="1">
    <location>
        <begin position="174"/>
        <end position="218"/>
    </location>
</feature>
<dbReference type="Proteomes" id="UP001066276">
    <property type="component" value="Chromosome 4_2"/>
</dbReference>
<keyword evidence="3" id="KW-1185">Reference proteome</keyword>
<accession>A0AAV7SFX9</accession>
<feature type="region of interest" description="Disordered" evidence="1">
    <location>
        <begin position="92"/>
        <end position="113"/>
    </location>
</feature>
<dbReference type="PANTHER" id="PTHR21580:SF28">
    <property type="entry name" value="BOREALIN N-TERMINAL DOMAIN-CONTAINING PROTEIN-RELATED"/>
    <property type="match status" value="1"/>
</dbReference>
<evidence type="ECO:0008006" key="4">
    <source>
        <dbReference type="Google" id="ProtNLM"/>
    </source>
</evidence>
<evidence type="ECO:0000256" key="1">
    <source>
        <dbReference type="SAM" id="MobiDB-lite"/>
    </source>
</evidence>
<organism evidence="2 3">
    <name type="scientific">Pleurodeles waltl</name>
    <name type="common">Iberian ribbed newt</name>
    <dbReference type="NCBI Taxonomy" id="8319"/>
    <lineage>
        <taxon>Eukaryota</taxon>
        <taxon>Metazoa</taxon>
        <taxon>Chordata</taxon>
        <taxon>Craniata</taxon>
        <taxon>Vertebrata</taxon>
        <taxon>Euteleostomi</taxon>
        <taxon>Amphibia</taxon>
        <taxon>Batrachia</taxon>
        <taxon>Caudata</taxon>
        <taxon>Salamandroidea</taxon>
        <taxon>Salamandridae</taxon>
        <taxon>Pleurodelinae</taxon>
        <taxon>Pleurodeles</taxon>
    </lineage>
</organism>
<evidence type="ECO:0000313" key="2">
    <source>
        <dbReference type="EMBL" id="KAJ1162448.1"/>
    </source>
</evidence>